<accession>A0ACC1HCF5</accession>
<dbReference type="EC" id="2.3.1.48" evidence="1"/>
<comment type="caution">
    <text evidence="1">The sequence shown here is derived from an EMBL/GenBank/DDBJ whole genome shotgun (WGS) entry which is preliminary data.</text>
</comment>
<proteinExistence type="predicted"/>
<keyword evidence="2" id="KW-1185">Reference proteome</keyword>
<keyword evidence="1" id="KW-0012">Acyltransferase</keyword>
<dbReference type="Proteomes" id="UP001145114">
    <property type="component" value="Unassembled WGS sequence"/>
</dbReference>
<sequence>MRSGSHIVHKGLDCFRDGKLKSIDPMKIPGIAESGWTPEMDKRYLKPAKSRLSTWQSQVVVELRNHPSAWPFQTPVDGNEVPDYYTVITEPMDLSTLEANVEEDKYQSLEQFVRDTQKIFDNARQYNGDNTRYARCANQLEHFFKEKIREWKSRSSERD</sequence>
<gene>
    <name evidence="1" type="primary">GCN5_1</name>
    <name evidence="1" type="ORF">EV182_005942</name>
</gene>
<dbReference type="EMBL" id="JAMZIH010007426">
    <property type="protein sequence ID" value="KAJ1673075.1"/>
    <property type="molecule type" value="Genomic_DNA"/>
</dbReference>
<keyword evidence="1" id="KW-0808">Transferase</keyword>
<reference evidence="1" key="1">
    <citation type="submission" date="2022-06" db="EMBL/GenBank/DDBJ databases">
        <title>Phylogenomic reconstructions and comparative analyses of Kickxellomycotina fungi.</title>
        <authorList>
            <person name="Reynolds N.K."/>
            <person name="Stajich J.E."/>
            <person name="Barry K."/>
            <person name="Grigoriev I.V."/>
            <person name="Crous P."/>
            <person name="Smith M.E."/>
        </authorList>
    </citation>
    <scope>NUCLEOTIDE SEQUENCE</scope>
    <source>
        <strain evidence="1">RSA 2271</strain>
    </source>
</reference>
<organism evidence="1 2">
    <name type="scientific">Spiromyces aspiralis</name>
    <dbReference type="NCBI Taxonomy" id="68401"/>
    <lineage>
        <taxon>Eukaryota</taxon>
        <taxon>Fungi</taxon>
        <taxon>Fungi incertae sedis</taxon>
        <taxon>Zoopagomycota</taxon>
        <taxon>Kickxellomycotina</taxon>
        <taxon>Kickxellomycetes</taxon>
        <taxon>Kickxellales</taxon>
        <taxon>Kickxellaceae</taxon>
        <taxon>Spiromyces</taxon>
    </lineage>
</organism>
<evidence type="ECO:0000313" key="2">
    <source>
        <dbReference type="Proteomes" id="UP001145114"/>
    </source>
</evidence>
<evidence type="ECO:0000313" key="1">
    <source>
        <dbReference type="EMBL" id="KAJ1673075.1"/>
    </source>
</evidence>
<protein>
    <submittedName>
        <fullName evidence="1">Histone acetyltransferase</fullName>
        <ecNumber evidence="1">2.3.1.48</ecNumber>
    </submittedName>
</protein>
<name>A0ACC1HCF5_9FUNG</name>